<evidence type="ECO:0000313" key="3">
    <source>
        <dbReference type="EMBL" id="EON61741.1"/>
    </source>
</evidence>
<evidence type="ECO:0008006" key="5">
    <source>
        <dbReference type="Google" id="ProtNLM"/>
    </source>
</evidence>
<dbReference type="STRING" id="1168221.R7YJD6"/>
<accession>R7YJD6</accession>
<gene>
    <name evidence="3" type="ORF">W97_00957</name>
</gene>
<keyword evidence="4" id="KW-1185">Reference proteome</keyword>
<name>R7YJD6_CONA1</name>
<evidence type="ECO:0000313" key="4">
    <source>
        <dbReference type="Proteomes" id="UP000016924"/>
    </source>
</evidence>
<proteinExistence type="predicted"/>
<dbReference type="EMBL" id="JH767556">
    <property type="protein sequence ID" value="EON61741.1"/>
    <property type="molecule type" value="Genomic_DNA"/>
</dbReference>
<dbReference type="HOGENOM" id="CLU_396931_0_0_1"/>
<feature type="coiled-coil region" evidence="1">
    <location>
        <begin position="97"/>
        <end position="129"/>
    </location>
</feature>
<dbReference type="RefSeq" id="XP_007777058.1">
    <property type="nucleotide sequence ID" value="XM_007778868.1"/>
</dbReference>
<dbReference type="OMA" id="PVYYPNY"/>
<evidence type="ECO:0000256" key="1">
    <source>
        <dbReference type="SAM" id="Coils"/>
    </source>
</evidence>
<dbReference type="Proteomes" id="UP000016924">
    <property type="component" value="Unassembled WGS sequence"/>
</dbReference>
<feature type="compositionally biased region" description="Basic and acidic residues" evidence="2">
    <location>
        <begin position="180"/>
        <end position="193"/>
    </location>
</feature>
<dbReference type="OrthoDB" id="5226996at2759"/>
<feature type="compositionally biased region" description="Polar residues" evidence="2">
    <location>
        <begin position="377"/>
        <end position="389"/>
    </location>
</feature>
<evidence type="ECO:0000256" key="2">
    <source>
        <dbReference type="SAM" id="MobiDB-lite"/>
    </source>
</evidence>
<feature type="compositionally biased region" description="Polar residues" evidence="2">
    <location>
        <begin position="468"/>
        <end position="482"/>
    </location>
</feature>
<feature type="region of interest" description="Disordered" evidence="2">
    <location>
        <begin position="30"/>
        <end position="70"/>
    </location>
</feature>
<reference evidence="4" key="1">
    <citation type="submission" date="2012-06" db="EMBL/GenBank/DDBJ databases">
        <title>The genome sequence of Coniosporium apollinis CBS 100218.</title>
        <authorList>
            <consortium name="The Broad Institute Genome Sequencing Platform"/>
            <person name="Cuomo C."/>
            <person name="Gorbushina A."/>
            <person name="Noack S."/>
            <person name="Walker B."/>
            <person name="Young S.K."/>
            <person name="Zeng Q."/>
            <person name="Gargeya S."/>
            <person name="Fitzgerald M."/>
            <person name="Haas B."/>
            <person name="Abouelleil A."/>
            <person name="Alvarado L."/>
            <person name="Arachchi H.M."/>
            <person name="Berlin A.M."/>
            <person name="Chapman S.B."/>
            <person name="Goldberg J."/>
            <person name="Griggs A."/>
            <person name="Gujja S."/>
            <person name="Hansen M."/>
            <person name="Howarth C."/>
            <person name="Imamovic A."/>
            <person name="Larimer J."/>
            <person name="McCowan C."/>
            <person name="Montmayeur A."/>
            <person name="Murphy C."/>
            <person name="Neiman D."/>
            <person name="Pearson M."/>
            <person name="Priest M."/>
            <person name="Roberts A."/>
            <person name="Saif S."/>
            <person name="Shea T."/>
            <person name="Sisk P."/>
            <person name="Sykes S."/>
            <person name="Wortman J."/>
            <person name="Nusbaum C."/>
            <person name="Birren B."/>
        </authorList>
    </citation>
    <scope>NUCLEOTIDE SEQUENCE [LARGE SCALE GENOMIC DNA]</scope>
    <source>
        <strain evidence="4">CBS 100218</strain>
    </source>
</reference>
<sequence length="610" mass="67008">MHDRASDKPPSVFTRLFPTTARDATVEHLMDDYIDNSGGSSSSKHGEKATQRKGLTHHPNHSISTTATADSKQSGIFRFGRSIASSFNPVNLWRSVQNNWRESREELIQEAIEEEREKQFRERQAMAEETYAELKRTGQLGALGTQTMPRNAKIYAAGYTSSTGKENTTGTFRDSAIQIDDARSSTETKESHRVARILGPQDTADRTANRGPLFGFKSPSLTNLKKVRSEAHLGHKQSGSSSLSPERAIEEHQSLRKAKSKKDLQKQQKLNKRVSDLEAKLSEARLQLNLALGEAHPLPALPPKPTLDHAYRSRSNSPFKKAFVPGQLPSLPSERILFPELLEVERSPEGHGTSRVEHSVQEAVVPELSTPPVSIKPATTNPPASQDAQPSDIWTADIEPAPKSRAAPPKASKKRKSGNKSDLTYKASAEPEDDAEWEAASTPKKKRATAKTTAKSSPKSKKKRESVPASSAFATRTTSLQAQIFEDPEPAVQSSPTRTSLELTTVEEETTVTTTITTIAINDVPKKPTAFATPSHPSKHRARSRSREPSKDGRGRSVSPPPGNGYLNGQIEEEDVVELVPDGGEVLPLPTMPQGLELVREEFEWPDDVF</sequence>
<feature type="region of interest" description="Disordered" evidence="2">
    <location>
        <begin position="164"/>
        <end position="271"/>
    </location>
</feature>
<feature type="region of interest" description="Disordered" evidence="2">
    <location>
        <begin position="1"/>
        <end position="20"/>
    </location>
</feature>
<feature type="compositionally biased region" description="Polar residues" evidence="2">
    <location>
        <begin position="61"/>
        <end position="70"/>
    </location>
</feature>
<dbReference type="GeneID" id="19898268"/>
<keyword evidence="1" id="KW-0175">Coiled coil</keyword>
<organism evidence="3 4">
    <name type="scientific">Coniosporium apollinis (strain CBS 100218)</name>
    <name type="common">Rock-inhabiting black yeast</name>
    <dbReference type="NCBI Taxonomy" id="1168221"/>
    <lineage>
        <taxon>Eukaryota</taxon>
        <taxon>Fungi</taxon>
        <taxon>Dikarya</taxon>
        <taxon>Ascomycota</taxon>
        <taxon>Pezizomycotina</taxon>
        <taxon>Dothideomycetes</taxon>
        <taxon>Dothideomycetes incertae sedis</taxon>
        <taxon>Coniosporium</taxon>
    </lineage>
</organism>
<feature type="compositionally biased region" description="Basic and acidic residues" evidence="2">
    <location>
        <begin position="545"/>
        <end position="555"/>
    </location>
</feature>
<protein>
    <recommendedName>
        <fullName evidence="5">Nuclear RNA binding protein</fullName>
    </recommendedName>
</protein>
<feature type="compositionally biased region" description="Low complexity" evidence="2">
    <location>
        <begin position="401"/>
        <end position="410"/>
    </location>
</feature>
<dbReference type="AlphaFoldDB" id="R7YJD6"/>
<dbReference type="eggNOG" id="ENOG502SVGI">
    <property type="taxonomic scope" value="Eukaryota"/>
</dbReference>
<feature type="region of interest" description="Disordered" evidence="2">
    <location>
        <begin position="367"/>
        <end position="568"/>
    </location>
</feature>